<feature type="region of interest" description="Disordered" evidence="1">
    <location>
        <begin position="1"/>
        <end position="21"/>
    </location>
</feature>
<feature type="region of interest" description="Disordered" evidence="1">
    <location>
        <begin position="118"/>
        <end position="142"/>
    </location>
</feature>
<sequence>MASSLSSRKERTLDERRRRRRRRHGCPPLSWLCMALLVKASLTIALQRRPTRIASSLPLKFYSENLSTTIFLRVLPHEYRLSYEFAKIHRSPEEEEKERRSKDIFWTKYPNEIFGVGMRSEEGRSRKRGGTTRLQEAEAGQGQNVAEPSRIIFSASYYCAKHK</sequence>
<dbReference type="EMBL" id="JACSDY010000012">
    <property type="protein sequence ID" value="KAF7413306.1"/>
    <property type="molecule type" value="Genomic_DNA"/>
</dbReference>
<proteinExistence type="predicted"/>
<name>A0A834KWP1_VESPE</name>
<reference evidence="2" key="1">
    <citation type="journal article" date="2020" name="G3 (Bethesda)">
        <title>High-Quality Assemblies for Three Invasive Social Wasps from the &lt;i&gt;Vespula&lt;/i&gt; Genus.</title>
        <authorList>
            <person name="Harrop T.W.R."/>
            <person name="Guhlin J."/>
            <person name="McLaughlin G.M."/>
            <person name="Permina E."/>
            <person name="Stockwell P."/>
            <person name="Gilligan J."/>
            <person name="Le Lec M.F."/>
            <person name="Gruber M.A.M."/>
            <person name="Quinn O."/>
            <person name="Lovegrove M."/>
            <person name="Duncan E.J."/>
            <person name="Remnant E.J."/>
            <person name="Van Eeckhoven J."/>
            <person name="Graham B."/>
            <person name="Knapp R.A."/>
            <person name="Langford K.W."/>
            <person name="Kronenberg Z."/>
            <person name="Press M.O."/>
            <person name="Eacker S.M."/>
            <person name="Wilson-Rankin E.E."/>
            <person name="Purcell J."/>
            <person name="Lester P.J."/>
            <person name="Dearden P.K."/>
        </authorList>
    </citation>
    <scope>NUCLEOTIDE SEQUENCE</scope>
    <source>
        <strain evidence="2">Volc-1</strain>
    </source>
</reference>
<evidence type="ECO:0000313" key="2">
    <source>
        <dbReference type="EMBL" id="KAF7413306.1"/>
    </source>
</evidence>
<evidence type="ECO:0000313" key="3">
    <source>
        <dbReference type="Proteomes" id="UP000600918"/>
    </source>
</evidence>
<evidence type="ECO:0000256" key="1">
    <source>
        <dbReference type="SAM" id="MobiDB-lite"/>
    </source>
</evidence>
<protein>
    <submittedName>
        <fullName evidence="2">Uncharacterized protein</fullName>
    </submittedName>
</protein>
<keyword evidence="3" id="KW-1185">Reference proteome</keyword>
<accession>A0A834KWP1</accession>
<dbReference type="Proteomes" id="UP000600918">
    <property type="component" value="Unassembled WGS sequence"/>
</dbReference>
<organism evidence="2 3">
    <name type="scientific">Vespula pensylvanica</name>
    <name type="common">Western yellow jacket</name>
    <name type="synonym">Wasp</name>
    <dbReference type="NCBI Taxonomy" id="30213"/>
    <lineage>
        <taxon>Eukaryota</taxon>
        <taxon>Metazoa</taxon>
        <taxon>Ecdysozoa</taxon>
        <taxon>Arthropoda</taxon>
        <taxon>Hexapoda</taxon>
        <taxon>Insecta</taxon>
        <taxon>Pterygota</taxon>
        <taxon>Neoptera</taxon>
        <taxon>Endopterygota</taxon>
        <taxon>Hymenoptera</taxon>
        <taxon>Apocrita</taxon>
        <taxon>Aculeata</taxon>
        <taxon>Vespoidea</taxon>
        <taxon>Vespidae</taxon>
        <taxon>Vespinae</taxon>
        <taxon>Vespula</taxon>
    </lineage>
</organism>
<gene>
    <name evidence="2" type="ORF">H0235_013157</name>
</gene>
<feature type="compositionally biased region" description="Basic and acidic residues" evidence="1">
    <location>
        <begin position="7"/>
        <end position="16"/>
    </location>
</feature>
<dbReference type="AlphaFoldDB" id="A0A834KWP1"/>
<comment type="caution">
    <text evidence="2">The sequence shown here is derived from an EMBL/GenBank/DDBJ whole genome shotgun (WGS) entry which is preliminary data.</text>
</comment>